<organism evidence="6 7">
    <name type="scientific">Trichogramma kaykai</name>
    <dbReference type="NCBI Taxonomy" id="54128"/>
    <lineage>
        <taxon>Eukaryota</taxon>
        <taxon>Metazoa</taxon>
        <taxon>Ecdysozoa</taxon>
        <taxon>Arthropoda</taxon>
        <taxon>Hexapoda</taxon>
        <taxon>Insecta</taxon>
        <taxon>Pterygota</taxon>
        <taxon>Neoptera</taxon>
        <taxon>Endopterygota</taxon>
        <taxon>Hymenoptera</taxon>
        <taxon>Apocrita</taxon>
        <taxon>Proctotrupomorpha</taxon>
        <taxon>Chalcidoidea</taxon>
        <taxon>Trichogrammatidae</taxon>
        <taxon>Trichogramma</taxon>
    </lineage>
</organism>
<dbReference type="InterPro" id="IPR001152">
    <property type="entry name" value="Beta-thymosin"/>
</dbReference>
<comment type="similarity">
    <text evidence="2">Belongs to the thymosin beta family.</text>
</comment>
<name>A0ABD2VXY6_9HYME</name>
<dbReference type="AlphaFoldDB" id="A0ABD2VXY6"/>
<reference evidence="6 7" key="1">
    <citation type="journal article" date="2024" name="bioRxiv">
        <title>A reference genome for Trichogramma kaykai: A tiny desert-dwelling parasitoid wasp with competing sex-ratio distorters.</title>
        <authorList>
            <person name="Culotta J."/>
            <person name="Lindsey A.R."/>
        </authorList>
    </citation>
    <scope>NUCLEOTIDE SEQUENCE [LARGE SCALE GENOMIC DNA]</scope>
    <source>
        <strain evidence="6 7">KSX58</strain>
    </source>
</reference>
<dbReference type="PANTHER" id="PTHR20940">
    <property type="entry name" value="TETRA THYMOSIN"/>
    <property type="match status" value="1"/>
</dbReference>
<keyword evidence="4" id="KW-0206">Cytoskeleton</keyword>
<dbReference type="SMART" id="SM00152">
    <property type="entry name" value="THY"/>
    <property type="match status" value="3"/>
</dbReference>
<proteinExistence type="inferred from homology"/>
<evidence type="ECO:0000256" key="1">
    <source>
        <dbReference type="ARBA" id="ARBA00004245"/>
    </source>
</evidence>
<feature type="region of interest" description="Disordered" evidence="5">
    <location>
        <begin position="108"/>
        <end position="139"/>
    </location>
</feature>
<keyword evidence="3" id="KW-0963">Cytoplasm</keyword>
<evidence type="ECO:0000256" key="2">
    <source>
        <dbReference type="ARBA" id="ARBA00009511"/>
    </source>
</evidence>
<dbReference type="Proteomes" id="UP001627154">
    <property type="component" value="Unassembled WGS sequence"/>
</dbReference>
<sequence>MSDPTSPSLKNLPKVAVDLKSELEGFDHSNMKRAEVKVKNVLPSAEDLAAAKTQQTLIAGIEKFDTSRLKHTETNEKNPLPDKEIIEQEKGKQQLMSGIENFNPSQLKHAETLEKNPLPTKEGTNSRREASMKRVSTSSITTEKSLNTVMTTRILSYTLLL</sequence>
<dbReference type="PANTHER" id="PTHR20940:SF1">
    <property type="entry name" value="CIBOULOT, ISOFORM A"/>
    <property type="match status" value="1"/>
</dbReference>
<dbReference type="Pfam" id="PF01290">
    <property type="entry name" value="Thymosin"/>
    <property type="match status" value="3"/>
</dbReference>
<keyword evidence="7" id="KW-1185">Reference proteome</keyword>
<dbReference type="GO" id="GO:0005856">
    <property type="term" value="C:cytoskeleton"/>
    <property type="evidence" value="ECO:0007669"/>
    <property type="project" value="UniProtKB-SubCell"/>
</dbReference>
<dbReference type="InterPro" id="IPR038386">
    <property type="entry name" value="Beta-thymosin_sf"/>
</dbReference>
<evidence type="ECO:0000256" key="5">
    <source>
        <dbReference type="SAM" id="MobiDB-lite"/>
    </source>
</evidence>
<evidence type="ECO:0008006" key="8">
    <source>
        <dbReference type="Google" id="ProtNLM"/>
    </source>
</evidence>
<evidence type="ECO:0000313" key="6">
    <source>
        <dbReference type="EMBL" id="KAL3385594.1"/>
    </source>
</evidence>
<dbReference type="EMBL" id="JBJJXI010000153">
    <property type="protein sequence ID" value="KAL3385594.1"/>
    <property type="molecule type" value="Genomic_DNA"/>
</dbReference>
<evidence type="ECO:0000256" key="3">
    <source>
        <dbReference type="ARBA" id="ARBA00022490"/>
    </source>
</evidence>
<gene>
    <name evidence="6" type="ORF">TKK_018662</name>
</gene>
<comment type="subcellular location">
    <subcellularLocation>
        <location evidence="1">Cytoplasm</location>
        <location evidence="1">Cytoskeleton</location>
    </subcellularLocation>
</comment>
<evidence type="ECO:0000256" key="4">
    <source>
        <dbReference type="ARBA" id="ARBA00023212"/>
    </source>
</evidence>
<protein>
    <recommendedName>
        <fullName evidence="8">Thymosin beta</fullName>
    </recommendedName>
</protein>
<dbReference type="Gene3D" id="1.20.5.520">
    <property type="entry name" value="Single helix bin"/>
    <property type="match status" value="3"/>
</dbReference>
<evidence type="ECO:0000313" key="7">
    <source>
        <dbReference type="Proteomes" id="UP001627154"/>
    </source>
</evidence>
<dbReference type="FunFam" id="1.20.5.520:FF:000001">
    <property type="entry name" value="Thymosin beta"/>
    <property type="match status" value="2"/>
</dbReference>
<comment type="caution">
    <text evidence="6">The sequence shown here is derived from an EMBL/GenBank/DDBJ whole genome shotgun (WGS) entry which is preliminary data.</text>
</comment>
<accession>A0ABD2VXY6</accession>